<accession>A0ABU1HSV3</accession>
<name>A0ABU1HSV3_9MICO</name>
<gene>
    <name evidence="1" type="ORF">QE375_001923</name>
</gene>
<organism evidence="1 2">
    <name type="scientific">Microbacterium foliorum</name>
    <dbReference type="NCBI Taxonomy" id="104336"/>
    <lineage>
        <taxon>Bacteria</taxon>
        <taxon>Bacillati</taxon>
        <taxon>Actinomycetota</taxon>
        <taxon>Actinomycetes</taxon>
        <taxon>Micrococcales</taxon>
        <taxon>Microbacteriaceae</taxon>
        <taxon>Microbacterium</taxon>
    </lineage>
</organism>
<protein>
    <submittedName>
        <fullName evidence="1">Uncharacterized protein</fullName>
    </submittedName>
</protein>
<keyword evidence="2" id="KW-1185">Reference proteome</keyword>
<evidence type="ECO:0000313" key="2">
    <source>
        <dbReference type="Proteomes" id="UP001249291"/>
    </source>
</evidence>
<dbReference type="EMBL" id="JAVIZQ010000001">
    <property type="protein sequence ID" value="MDR6142369.1"/>
    <property type="molecule type" value="Genomic_DNA"/>
</dbReference>
<comment type="caution">
    <text evidence="1">The sequence shown here is derived from an EMBL/GenBank/DDBJ whole genome shotgun (WGS) entry which is preliminary data.</text>
</comment>
<dbReference type="RefSeq" id="WP_309690277.1">
    <property type="nucleotide sequence ID" value="NZ_JAVIZQ010000001.1"/>
</dbReference>
<dbReference type="Proteomes" id="UP001249291">
    <property type="component" value="Unassembled WGS sequence"/>
</dbReference>
<sequence length="141" mass="15060">MITTLAPAAANLPTEDTADADTLTQYARLLGLTSDQVAPDAWARSTTFNEAGPHILHGRELEPVAGFTTYLSRLVIDGDPGVAEVVVRWGEDCGAEEFSLDVDSIPHLIEALTVAHGIVNESPTTLFRSPDVTAELMSRDA</sequence>
<reference evidence="1 2" key="1">
    <citation type="submission" date="2023-08" db="EMBL/GenBank/DDBJ databases">
        <title>Functional and genomic diversity of the sorghum phyllosphere microbiome.</title>
        <authorList>
            <person name="Shade A."/>
        </authorList>
    </citation>
    <scope>NUCLEOTIDE SEQUENCE [LARGE SCALE GENOMIC DNA]</scope>
    <source>
        <strain evidence="1 2">SORGH_AS_0445</strain>
    </source>
</reference>
<proteinExistence type="predicted"/>
<evidence type="ECO:0000313" key="1">
    <source>
        <dbReference type="EMBL" id="MDR6142369.1"/>
    </source>
</evidence>